<dbReference type="EMBL" id="DF968182">
    <property type="protein sequence ID" value="GAP42563.1"/>
    <property type="molecule type" value="Genomic_DNA"/>
</dbReference>
<dbReference type="PATRIC" id="fig|1678841.3.peg.782"/>
<evidence type="ECO:0000313" key="1">
    <source>
        <dbReference type="EMBL" id="GAP42563.1"/>
    </source>
</evidence>
<organism evidence="1">
    <name type="scientific">Lentimicrobium saccharophilum</name>
    <dbReference type="NCBI Taxonomy" id="1678841"/>
    <lineage>
        <taxon>Bacteria</taxon>
        <taxon>Pseudomonadati</taxon>
        <taxon>Bacteroidota</taxon>
        <taxon>Bacteroidia</taxon>
        <taxon>Bacteroidales</taxon>
        <taxon>Lentimicrobiaceae</taxon>
        <taxon>Lentimicrobium</taxon>
    </lineage>
</organism>
<keyword evidence="2" id="KW-1185">Reference proteome</keyword>
<evidence type="ECO:0000313" key="2">
    <source>
        <dbReference type="Proteomes" id="UP000053091"/>
    </source>
</evidence>
<sequence>MAYRKFLFFLTGITLVFVSVIYAQDLKNFSDDPAVFVVEMTTFMKPASDRETKEAVQQFTASWSSGTYSVKLQQEVIAVFNRMLGQRMRPTPGFRDYLQALNSFPAGAQESSILAWHKGLEPFVDSKGLRQLSGFLGNTVELNRRKILFKSKGNSWQFRNGSYSFAYDSVLSVVFKNVDLVCISGRDSIRIHETSGTHFPLADRFTGLGGKVYWEAFGFDPQKVYALINRYEINLKQTAWSADSVNFYHKDFFSFPLAGKFEDRVLVGVSADRATFPRFVSYQTDIEIREVFKDMNYRGGFTLEGPRIIGSGYGEKDATIWINRKGSPFIKLTSRSFVIRPDKIASQRAAATIYHETDSIFHPGIQLRYIDEDKEVLLLRSGEGASASPFFNSYHRVDMYFEALYYPMGADSMNFEMLRGVKQTGDAVFESSNFYSEARYHRLQGIDELNPINVVYNFTERRKSRSFYLTELTEYMQKPIEQVKVMVINLSNAGYIIYNLDNERIEVNERLFDYLSARSKKKDYDVIQISSQVTRTSNAVLNLNTFDLLIKGVSQVSISDSQAVYIYPRDKEILLRKNRDFVFTGLVRAGYFDFFANKSSFEYDKFKLSMPQIDSISFKVDTVSKKTKRIEQVVVKNVLANLSGELLIDDPQNKSGITKFPAYPVFISENDAYVYYDQRRVEKGVYKRDNFYYTVYPFTLDSLNSFTTEGLKFEGHLYSGGIMPDIREPLRVMSDFSLGFTRQLQDAGLPVYEGRANFFHSIRLSNNGLEGKGILDFMTSTSASDRFMFYPDSLVADLKSFIIKEQSGPPAFPAVTAEKVHQYWLPYLDVMRLNTISDKDFFTMYNEKSLHSGTLSLTSAGLLGRGQSRLDNADIGSGTFVFSNQSFTTDTTDFRLYYPDRPSLSLMAKVYPGKVDFRTKSASFGTQGKSVRIALPLSKYICYMDKIQWRMDEEELYLTNSLASRSSLADTVNLKQLVDFDFSGSEFMSTDPARDSLQFFAMEATYRMKENIINAREVKMIRVADVAVFPGDGKVTILSDGDMKPLTGATIIANRKNKYHRIYDASVSLKSRRDYFASGFYDYTDDAGGVQPLYFKEIFVGDDGHSKGRSTVKAEDGFTLSAFFDFIGQIDFKAQEEFLTFSGAYHLRNECLDDKGAWVSFTAPVDPAEVRLPVSPVMRDTIGDPVFAAIVYSDFFGSVYPAMFRKPKAWGDTLVASASGFIKYDRAMEAYLIGSVNRLDNKGKNGNLLSLDTRQCIVTAEGSIEPGAGLGQVSMKTFGKAVHYSIADSTRFSLGIALDFFFSDPALDRLKDNLLKSELPALDVNSGIYQELLNGLLGSGQATEVVNELNLSGQLRRPPADLVKTLLLADVNMVWDPRLKSYISEGSIGIAGIRRDMVNRKVNGYLEIGKRRTGDILNLYIEISNTEWYFFTYGNGIMQAISSNNDFNNIIAGIKEDKRTLKGSQEGEGYQFIISTPDRRIAFLRKMQSREAGY</sequence>
<name>A0A0S7C1B7_9BACT</name>
<gene>
    <name evidence="1" type="ORF">TBC1_11694</name>
</gene>
<dbReference type="STRING" id="1678841.TBC1_11694"/>
<reference evidence="1" key="1">
    <citation type="journal article" date="2015" name="Genome Announc.">
        <title>Draft Genome Sequence of Bacteroidales Strain TBC1, a Novel Isolate from a Methanogenic Wastewater Treatment System.</title>
        <authorList>
            <person name="Tourlousse D.M."/>
            <person name="Matsuura N."/>
            <person name="Sun L."/>
            <person name="Toyonaga M."/>
            <person name="Kuroda K."/>
            <person name="Ohashi A."/>
            <person name="Cruz R."/>
            <person name="Yamaguchi T."/>
            <person name="Sekiguchi Y."/>
        </authorList>
    </citation>
    <scope>NUCLEOTIDE SEQUENCE [LARGE SCALE GENOMIC DNA]</scope>
    <source>
        <strain evidence="1">TBC1</strain>
    </source>
</reference>
<dbReference type="OrthoDB" id="1465441at2"/>
<accession>A0A0S7C1B7</accession>
<protein>
    <submittedName>
        <fullName evidence="1">Uncharacterized protein</fullName>
    </submittedName>
</protein>
<proteinExistence type="predicted"/>
<dbReference type="RefSeq" id="WP_062038539.1">
    <property type="nucleotide sequence ID" value="NZ_DF968182.1"/>
</dbReference>
<dbReference type="Proteomes" id="UP000053091">
    <property type="component" value="Unassembled WGS sequence"/>
</dbReference>